<keyword evidence="6" id="KW-0408">Iron</keyword>
<dbReference type="Pfam" id="PF01127">
    <property type="entry name" value="Sdh_cyt"/>
    <property type="match status" value="1"/>
</dbReference>
<dbReference type="PANTHER" id="PTHR10978">
    <property type="entry name" value="SUCCINATE DEHYDROGENASE CYTOCHROME B560 SUBUNIT"/>
    <property type="match status" value="1"/>
</dbReference>
<reference evidence="9" key="1">
    <citation type="submission" date="2019-08" db="EMBL/GenBank/DDBJ databases">
        <title>The genome of the North American firefly Photinus pyralis.</title>
        <authorList>
            <consortium name="Photinus pyralis genome working group"/>
            <person name="Fallon T.R."/>
            <person name="Sander Lower S.E."/>
            <person name="Weng J.-K."/>
        </authorList>
    </citation>
    <scope>NUCLEOTIDE SEQUENCE</scope>
    <source>
        <strain evidence="9">TRF0915ILg1</strain>
        <tissue evidence="9">Whole body</tissue>
    </source>
</reference>
<keyword evidence="3 8" id="KW-0812">Transmembrane</keyword>
<comment type="caution">
    <text evidence="9">The sequence shown here is derived from an EMBL/GenBank/DDBJ whole genome shotgun (WGS) entry which is preliminary data.</text>
</comment>
<dbReference type="GO" id="GO:0016020">
    <property type="term" value="C:membrane"/>
    <property type="evidence" value="ECO:0007669"/>
    <property type="project" value="UniProtKB-SubCell"/>
</dbReference>
<evidence type="ECO:0000313" key="10">
    <source>
        <dbReference type="Proteomes" id="UP000801492"/>
    </source>
</evidence>
<comment type="subcellular location">
    <subcellularLocation>
        <location evidence="1">Membrane</location>
        <topology evidence="1">Multi-pass membrane protein</topology>
    </subcellularLocation>
</comment>
<dbReference type="CDD" id="cd03499">
    <property type="entry name" value="SQR_TypeC_SdhC"/>
    <property type="match status" value="1"/>
</dbReference>
<dbReference type="OrthoDB" id="588261at2759"/>
<proteinExistence type="predicted"/>
<dbReference type="Gene3D" id="1.20.1300.10">
    <property type="entry name" value="Fumarate reductase/succinate dehydrogenase, transmembrane subunit"/>
    <property type="match status" value="1"/>
</dbReference>
<dbReference type="PROSITE" id="PS01001">
    <property type="entry name" value="SDH_CYT_2"/>
    <property type="match status" value="1"/>
</dbReference>
<feature type="transmembrane region" description="Helical" evidence="8">
    <location>
        <begin position="111"/>
        <end position="131"/>
    </location>
</feature>
<dbReference type="InterPro" id="IPR034804">
    <property type="entry name" value="SQR/QFR_C/D"/>
</dbReference>
<dbReference type="Proteomes" id="UP000801492">
    <property type="component" value="Unassembled WGS sequence"/>
</dbReference>
<evidence type="ECO:0000256" key="3">
    <source>
        <dbReference type="ARBA" id="ARBA00022692"/>
    </source>
</evidence>
<keyword evidence="2" id="KW-0349">Heme</keyword>
<keyword evidence="4" id="KW-0479">Metal-binding</keyword>
<gene>
    <name evidence="9" type="ORF">ILUMI_26993</name>
</gene>
<keyword evidence="10" id="KW-1185">Reference proteome</keyword>
<dbReference type="AlphaFoldDB" id="A0A8K0C8T9"/>
<dbReference type="InterPro" id="IPR000701">
    <property type="entry name" value="SuccDH_FuR_B_TM-su"/>
</dbReference>
<dbReference type="InterPro" id="IPR018495">
    <property type="entry name" value="Succ_DH_cyt_bsu_CS"/>
</dbReference>
<evidence type="ECO:0000256" key="5">
    <source>
        <dbReference type="ARBA" id="ARBA00022989"/>
    </source>
</evidence>
<evidence type="ECO:0008006" key="11">
    <source>
        <dbReference type="Google" id="ProtNLM"/>
    </source>
</evidence>
<keyword evidence="5 8" id="KW-1133">Transmembrane helix</keyword>
<dbReference type="InterPro" id="IPR014314">
    <property type="entry name" value="Succ_DH_cytb556"/>
</dbReference>
<evidence type="ECO:0000256" key="1">
    <source>
        <dbReference type="ARBA" id="ARBA00004141"/>
    </source>
</evidence>
<dbReference type="GO" id="GO:0046872">
    <property type="term" value="F:metal ion binding"/>
    <property type="evidence" value="ECO:0007669"/>
    <property type="project" value="UniProtKB-KW"/>
</dbReference>
<evidence type="ECO:0000256" key="7">
    <source>
        <dbReference type="ARBA" id="ARBA00023136"/>
    </source>
</evidence>
<name>A0A8K0C8T9_IGNLU</name>
<dbReference type="NCBIfam" id="TIGR02970">
    <property type="entry name" value="succ_dehyd_cytB"/>
    <property type="match status" value="1"/>
</dbReference>
<evidence type="ECO:0000313" key="9">
    <source>
        <dbReference type="EMBL" id="KAF2879175.1"/>
    </source>
</evidence>
<dbReference type="GO" id="GO:0006121">
    <property type="term" value="P:mitochondrial electron transport, succinate to ubiquinone"/>
    <property type="evidence" value="ECO:0007669"/>
    <property type="project" value="TreeGrafter"/>
</dbReference>
<dbReference type="GO" id="GO:0009055">
    <property type="term" value="F:electron transfer activity"/>
    <property type="evidence" value="ECO:0007669"/>
    <property type="project" value="InterPro"/>
</dbReference>
<dbReference type="EMBL" id="VTPC01091216">
    <property type="protein sequence ID" value="KAF2879175.1"/>
    <property type="molecule type" value="Genomic_DNA"/>
</dbReference>
<feature type="transmembrane region" description="Helical" evidence="8">
    <location>
        <begin position="78"/>
        <end position="99"/>
    </location>
</feature>
<evidence type="ECO:0000256" key="4">
    <source>
        <dbReference type="ARBA" id="ARBA00022723"/>
    </source>
</evidence>
<dbReference type="SUPFAM" id="SSF81343">
    <property type="entry name" value="Fumarate reductase respiratory complex transmembrane subunits"/>
    <property type="match status" value="1"/>
</dbReference>
<dbReference type="PANTHER" id="PTHR10978:SF5">
    <property type="entry name" value="SUCCINATE DEHYDROGENASE CYTOCHROME B560 SUBUNIT, MITOCHONDRIAL"/>
    <property type="match status" value="1"/>
</dbReference>
<organism evidence="9 10">
    <name type="scientific">Ignelater luminosus</name>
    <name type="common">Cucubano</name>
    <name type="synonym">Pyrophorus luminosus</name>
    <dbReference type="NCBI Taxonomy" id="2038154"/>
    <lineage>
        <taxon>Eukaryota</taxon>
        <taxon>Metazoa</taxon>
        <taxon>Ecdysozoa</taxon>
        <taxon>Arthropoda</taxon>
        <taxon>Hexapoda</taxon>
        <taxon>Insecta</taxon>
        <taxon>Pterygota</taxon>
        <taxon>Neoptera</taxon>
        <taxon>Endopterygota</taxon>
        <taxon>Coleoptera</taxon>
        <taxon>Polyphaga</taxon>
        <taxon>Elateriformia</taxon>
        <taxon>Elateroidea</taxon>
        <taxon>Elateridae</taxon>
        <taxon>Agrypninae</taxon>
        <taxon>Pyrophorini</taxon>
        <taxon>Ignelater</taxon>
    </lineage>
</organism>
<evidence type="ECO:0000256" key="6">
    <source>
        <dbReference type="ARBA" id="ARBA00023004"/>
    </source>
</evidence>
<keyword evidence="7 8" id="KW-0472">Membrane</keyword>
<accession>A0A8K0C8T9</accession>
<sequence>MLYLCRSLVIKSAFRISYIKRPEIYALIRHVNIQSSPYRPPPKESHDEKNMRIGRPQSPHLSIYASELTSVLSASHRITGTAVAGYFILFSFASLVLPQPVPCYIEALETIAIPSGPLAIAKFIIAFPFCYHFCNGIRHLLWDLGLFLTIKAVYATGYTMLLCAFSGATVLALL</sequence>
<dbReference type="GO" id="GO:0005739">
    <property type="term" value="C:mitochondrion"/>
    <property type="evidence" value="ECO:0007669"/>
    <property type="project" value="GOC"/>
</dbReference>
<protein>
    <recommendedName>
        <fullName evidence="11">Succinate dehydrogenase cytochrome b560 subunit, mitochondrial</fullName>
    </recommendedName>
</protein>
<evidence type="ECO:0000256" key="2">
    <source>
        <dbReference type="ARBA" id="ARBA00022617"/>
    </source>
</evidence>
<evidence type="ECO:0000256" key="8">
    <source>
        <dbReference type="SAM" id="Phobius"/>
    </source>
</evidence>
<dbReference type="GO" id="GO:0006099">
    <property type="term" value="P:tricarboxylic acid cycle"/>
    <property type="evidence" value="ECO:0007669"/>
    <property type="project" value="InterPro"/>
</dbReference>